<dbReference type="EMBL" id="FOGB01000004">
    <property type="protein sequence ID" value="SEQ49346.1"/>
    <property type="molecule type" value="Genomic_DNA"/>
</dbReference>
<organism evidence="1 2">
    <name type="scientific">Amphritea atlantica</name>
    <dbReference type="NCBI Taxonomy" id="355243"/>
    <lineage>
        <taxon>Bacteria</taxon>
        <taxon>Pseudomonadati</taxon>
        <taxon>Pseudomonadota</taxon>
        <taxon>Gammaproteobacteria</taxon>
        <taxon>Oceanospirillales</taxon>
        <taxon>Oceanospirillaceae</taxon>
        <taxon>Amphritea</taxon>
    </lineage>
</organism>
<evidence type="ECO:0000313" key="2">
    <source>
        <dbReference type="Proteomes" id="UP000198749"/>
    </source>
</evidence>
<dbReference type="Proteomes" id="UP000198749">
    <property type="component" value="Unassembled WGS sequence"/>
</dbReference>
<gene>
    <name evidence="1" type="ORF">SAMN03080615_01675</name>
</gene>
<sequence>MLTLYTDAACTSAVGASVSLSAYVDHSEGSQDLPFYLADKEADPGDTGTIEVVDETNPGVDNIIFSLVDNNPGGGQVVTEFKLASTLLGLDSAVAGASLSLGNQIIAGVSGAVEVYVRFTNARETIGVSADIEPWVSGVIARAIA</sequence>
<keyword evidence="2" id="KW-1185">Reference proteome</keyword>
<dbReference type="STRING" id="355243.SAMN03080615_01675"/>
<reference evidence="2" key="1">
    <citation type="submission" date="2016-10" db="EMBL/GenBank/DDBJ databases">
        <authorList>
            <person name="Varghese N."/>
            <person name="Submissions S."/>
        </authorList>
    </citation>
    <scope>NUCLEOTIDE SEQUENCE [LARGE SCALE GENOMIC DNA]</scope>
    <source>
        <strain evidence="2">DSM 18887</strain>
    </source>
</reference>
<protein>
    <submittedName>
        <fullName evidence="1">Uncharacterized protein</fullName>
    </submittedName>
</protein>
<dbReference type="AlphaFoldDB" id="A0A1H9GH16"/>
<accession>A0A1H9GH16</accession>
<evidence type="ECO:0000313" key="1">
    <source>
        <dbReference type="EMBL" id="SEQ49346.1"/>
    </source>
</evidence>
<name>A0A1H9GH16_9GAMM</name>
<dbReference type="RefSeq" id="WP_091356547.1">
    <property type="nucleotide sequence ID" value="NZ_AP025284.1"/>
</dbReference>
<proteinExistence type="predicted"/>